<evidence type="ECO:0000256" key="4">
    <source>
        <dbReference type="ARBA" id="ARBA00022840"/>
    </source>
</evidence>
<dbReference type="PANTHER" id="PTHR43335">
    <property type="entry name" value="ABC TRANSPORTER, ATP-BINDING PROTEIN"/>
    <property type="match status" value="1"/>
</dbReference>
<evidence type="ECO:0000256" key="1">
    <source>
        <dbReference type="ARBA" id="ARBA00005417"/>
    </source>
</evidence>
<dbReference type="InterPro" id="IPR017871">
    <property type="entry name" value="ABC_transporter-like_CS"/>
</dbReference>
<feature type="domain" description="ABC transporter" evidence="5">
    <location>
        <begin position="83"/>
        <end position="308"/>
    </location>
</feature>
<proteinExistence type="inferred from homology"/>
<dbReference type="AlphaFoldDB" id="A0A919TNU5"/>
<dbReference type="InterPro" id="IPR003439">
    <property type="entry name" value="ABC_transporter-like_ATP-bd"/>
</dbReference>
<organism evidence="6 7">
    <name type="scientific">Actinoplanes siamensis</name>
    <dbReference type="NCBI Taxonomy" id="1223317"/>
    <lineage>
        <taxon>Bacteria</taxon>
        <taxon>Bacillati</taxon>
        <taxon>Actinomycetota</taxon>
        <taxon>Actinomycetes</taxon>
        <taxon>Micromonosporales</taxon>
        <taxon>Micromonosporaceae</taxon>
        <taxon>Actinoplanes</taxon>
    </lineage>
</organism>
<keyword evidence="3" id="KW-0547">Nucleotide-binding</keyword>
<name>A0A919TNU5_9ACTN</name>
<accession>A0A919TNU5</accession>
<dbReference type="Proteomes" id="UP000629619">
    <property type="component" value="Unassembled WGS sequence"/>
</dbReference>
<dbReference type="InterPro" id="IPR027417">
    <property type="entry name" value="P-loop_NTPase"/>
</dbReference>
<dbReference type="Gene3D" id="3.40.50.300">
    <property type="entry name" value="P-loop containing nucleotide triphosphate hydrolases"/>
    <property type="match status" value="1"/>
</dbReference>
<dbReference type="PROSITE" id="PS00211">
    <property type="entry name" value="ABC_TRANSPORTER_1"/>
    <property type="match status" value="1"/>
</dbReference>
<keyword evidence="4 6" id="KW-0067">ATP-binding</keyword>
<dbReference type="SMART" id="SM00382">
    <property type="entry name" value="AAA"/>
    <property type="match status" value="1"/>
</dbReference>
<keyword evidence="2" id="KW-0813">Transport</keyword>
<reference evidence="6" key="1">
    <citation type="submission" date="2021-01" db="EMBL/GenBank/DDBJ databases">
        <title>Whole genome shotgun sequence of Actinoplanes siamensis NBRC 109076.</title>
        <authorList>
            <person name="Komaki H."/>
            <person name="Tamura T."/>
        </authorList>
    </citation>
    <scope>NUCLEOTIDE SEQUENCE</scope>
    <source>
        <strain evidence="6">NBRC 109076</strain>
    </source>
</reference>
<dbReference type="GO" id="GO:0016887">
    <property type="term" value="F:ATP hydrolysis activity"/>
    <property type="evidence" value="ECO:0007669"/>
    <property type="project" value="InterPro"/>
</dbReference>
<dbReference type="GO" id="GO:0005524">
    <property type="term" value="F:ATP binding"/>
    <property type="evidence" value="ECO:0007669"/>
    <property type="project" value="UniProtKB-KW"/>
</dbReference>
<dbReference type="PROSITE" id="PS50893">
    <property type="entry name" value="ABC_TRANSPORTER_2"/>
    <property type="match status" value="1"/>
</dbReference>
<dbReference type="InterPro" id="IPR003593">
    <property type="entry name" value="AAA+_ATPase"/>
</dbReference>
<sequence length="371" mass="39468">MGRGRQPGKDLSCHADELSKYACTRGTDVLVRDGSCFLRLLQERREVPTVAPGSTPDIDERDTGRVVVAVGGLTRSGTIPAMIEIRDLTKTYGKVAAVRDVTFTAAPGRVTGLLGLNGSGKSTTLRILLGLTRPTRGVALINGRRYRELDHPVRHVGAVIEQGLSHPGQSGYAHLRTQALLGGFPRERVGRLLEYVGLEDAATKRTGDYSLGMKQRLAVATALLGEPSVLVLDEPVNGLDPPGMAWLRDLLMAHAAGGGTVLISSHLLAELEHFVDDVVIIGQGRILASGTLAELTGTARLRVRGGDPERLAAAFEHHGATVAPDGPVLFVSGLSLEQVGDIALAARVPVYELVAEAQHLEDIFMSVSEAR</sequence>
<comment type="similarity">
    <text evidence="1">Belongs to the ABC transporter superfamily.</text>
</comment>
<dbReference type="Pfam" id="PF00005">
    <property type="entry name" value="ABC_tran"/>
    <property type="match status" value="1"/>
</dbReference>
<dbReference type="PANTHER" id="PTHR43335:SF4">
    <property type="entry name" value="ABC TRANSPORTER, ATP-BINDING PROTEIN"/>
    <property type="match status" value="1"/>
</dbReference>
<gene>
    <name evidence="6" type="ORF">Asi03nite_74590</name>
</gene>
<keyword evidence="7" id="KW-1185">Reference proteome</keyword>
<dbReference type="SUPFAM" id="SSF52540">
    <property type="entry name" value="P-loop containing nucleoside triphosphate hydrolases"/>
    <property type="match status" value="1"/>
</dbReference>
<evidence type="ECO:0000313" key="6">
    <source>
        <dbReference type="EMBL" id="GIF09921.1"/>
    </source>
</evidence>
<protein>
    <submittedName>
        <fullName evidence="6">ABC transporter ATP-binding protein</fullName>
    </submittedName>
</protein>
<dbReference type="EMBL" id="BOMW01000117">
    <property type="protein sequence ID" value="GIF09921.1"/>
    <property type="molecule type" value="Genomic_DNA"/>
</dbReference>
<comment type="caution">
    <text evidence="6">The sequence shown here is derived from an EMBL/GenBank/DDBJ whole genome shotgun (WGS) entry which is preliminary data.</text>
</comment>
<evidence type="ECO:0000256" key="3">
    <source>
        <dbReference type="ARBA" id="ARBA00022741"/>
    </source>
</evidence>
<evidence type="ECO:0000256" key="2">
    <source>
        <dbReference type="ARBA" id="ARBA00022448"/>
    </source>
</evidence>
<evidence type="ECO:0000313" key="7">
    <source>
        <dbReference type="Proteomes" id="UP000629619"/>
    </source>
</evidence>
<evidence type="ECO:0000259" key="5">
    <source>
        <dbReference type="PROSITE" id="PS50893"/>
    </source>
</evidence>